<evidence type="ECO:0000256" key="3">
    <source>
        <dbReference type="ARBA" id="ARBA00023163"/>
    </source>
</evidence>
<dbReference type="InterPro" id="IPR035418">
    <property type="entry name" value="AraC-bd_2"/>
</dbReference>
<dbReference type="Pfam" id="PF12833">
    <property type="entry name" value="HTH_18"/>
    <property type="match status" value="1"/>
</dbReference>
<dbReference type="Proteomes" id="UP000199064">
    <property type="component" value="Unassembled WGS sequence"/>
</dbReference>
<gene>
    <name evidence="5" type="ORF">SAMN05216452_2561</name>
</gene>
<dbReference type="SUPFAM" id="SSF46689">
    <property type="entry name" value="Homeodomain-like"/>
    <property type="match status" value="2"/>
</dbReference>
<accession>A0A1H4KZL8</accession>
<dbReference type="Pfam" id="PF14525">
    <property type="entry name" value="AraC_binding_2"/>
    <property type="match status" value="1"/>
</dbReference>
<dbReference type="PANTHER" id="PTHR46796:SF12">
    <property type="entry name" value="HTH-TYPE DNA-BINDING TRANSCRIPTIONAL ACTIVATOR EUTR"/>
    <property type="match status" value="1"/>
</dbReference>
<name>A0A1H4KZL8_9HYPH</name>
<dbReference type="InterPro" id="IPR018060">
    <property type="entry name" value="HTH_AraC"/>
</dbReference>
<reference evidence="6" key="1">
    <citation type="submission" date="2016-10" db="EMBL/GenBank/DDBJ databases">
        <authorList>
            <person name="Varghese N."/>
            <person name="Submissions S."/>
        </authorList>
    </citation>
    <scope>NUCLEOTIDE SEQUENCE [LARGE SCALE GENOMIC DNA]</scope>
    <source>
        <strain evidence="6">ES.061</strain>
    </source>
</reference>
<keyword evidence="6" id="KW-1185">Reference proteome</keyword>
<dbReference type="GO" id="GO:0043565">
    <property type="term" value="F:sequence-specific DNA binding"/>
    <property type="evidence" value="ECO:0007669"/>
    <property type="project" value="InterPro"/>
</dbReference>
<dbReference type="GO" id="GO:0003700">
    <property type="term" value="F:DNA-binding transcription factor activity"/>
    <property type="evidence" value="ECO:0007669"/>
    <property type="project" value="InterPro"/>
</dbReference>
<organism evidence="5 6">
    <name type="scientific">Nitratireductor aquibiodomus</name>
    <dbReference type="NCBI Taxonomy" id="204799"/>
    <lineage>
        <taxon>Bacteria</taxon>
        <taxon>Pseudomonadati</taxon>
        <taxon>Pseudomonadota</taxon>
        <taxon>Alphaproteobacteria</taxon>
        <taxon>Hyphomicrobiales</taxon>
        <taxon>Phyllobacteriaceae</taxon>
        <taxon>Nitratireductor</taxon>
    </lineage>
</organism>
<feature type="domain" description="HTH araC/xylS-type" evidence="4">
    <location>
        <begin position="227"/>
        <end position="327"/>
    </location>
</feature>
<proteinExistence type="predicted"/>
<dbReference type="PROSITE" id="PS01124">
    <property type="entry name" value="HTH_ARAC_FAMILY_2"/>
    <property type="match status" value="1"/>
</dbReference>
<dbReference type="PANTHER" id="PTHR46796">
    <property type="entry name" value="HTH-TYPE TRANSCRIPTIONAL ACTIVATOR RHAS-RELATED"/>
    <property type="match status" value="1"/>
</dbReference>
<dbReference type="EMBL" id="FNSL01000001">
    <property type="protein sequence ID" value="SEB63954.1"/>
    <property type="molecule type" value="Genomic_DNA"/>
</dbReference>
<dbReference type="Gene3D" id="1.10.10.60">
    <property type="entry name" value="Homeodomain-like"/>
    <property type="match status" value="1"/>
</dbReference>
<keyword evidence="3" id="KW-0804">Transcription</keyword>
<protein>
    <submittedName>
        <fullName evidence="5">Transcriptional regulator, AraC family</fullName>
    </submittedName>
</protein>
<dbReference type="SMART" id="SM00342">
    <property type="entry name" value="HTH_ARAC"/>
    <property type="match status" value="1"/>
</dbReference>
<dbReference type="InterPro" id="IPR009057">
    <property type="entry name" value="Homeodomain-like_sf"/>
</dbReference>
<dbReference type="AlphaFoldDB" id="A0A1H4KZL8"/>
<keyword evidence="1" id="KW-0805">Transcription regulation</keyword>
<evidence type="ECO:0000259" key="4">
    <source>
        <dbReference type="PROSITE" id="PS01124"/>
    </source>
</evidence>
<keyword evidence="2" id="KW-0238">DNA-binding</keyword>
<evidence type="ECO:0000256" key="1">
    <source>
        <dbReference type="ARBA" id="ARBA00023015"/>
    </source>
</evidence>
<dbReference type="InterPro" id="IPR050204">
    <property type="entry name" value="AraC_XylS_family_regulators"/>
</dbReference>
<evidence type="ECO:0000313" key="6">
    <source>
        <dbReference type="Proteomes" id="UP000199064"/>
    </source>
</evidence>
<evidence type="ECO:0000256" key="2">
    <source>
        <dbReference type="ARBA" id="ARBA00023125"/>
    </source>
</evidence>
<evidence type="ECO:0000313" key="5">
    <source>
        <dbReference type="EMBL" id="SEB63954.1"/>
    </source>
</evidence>
<sequence length="330" mass="37224">MVIAREEWGDRPLSSHALFQTDDLDCAREKVARKFCNHRLEVVGGGRFRAVQNHQPGLLVSLNYISYGADVLIDPGALETFYLIQVPISGCATIKHNRKEFLSDGDRAALLNADRETSMRWWAGCEQVLVQIPKASFMGFAEQLCERPLPGPVVFDPVIDFTRPELASWRNLVNAMFRAANKPEKQGLNLCAAFHEQRILEALLRLQPHNLSAFFDTRQEAAPRQVKRADAFIRENAHRPITLTDIAAASGVGARALQLAYKRTHGLSPMHALTLERLRRVRFDLENAQGEISITETALRWGFSHLGRFAADYRKTFGERPSETARKATY</sequence>